<feature type="chain" id="PRO_5047175611" description="Methanethiol oxidase" evidence="6">
    <location>
        <begin position="26"/>
        <end position="431"/>
    </location>
</feature>
<dbReference type="EMBL" id="JANUHB010000001">
    <property type="protein sequence ID" value="MCS0806434.1"/>
    <property type="molecule type" value="Genomic_DNA"/>
</dbReference>
<gene>
    <name evidence="7" type="ORF">NX774_00655</name>
</gene>
<organism evidence="7 8">
    <name type="scientific">Massilia agilis</name>
    <dbReference type="NCBI Taxonomy" id="1811226"/>
    <lineage>
        <taxon>Bacteria</taxon>
        <taxon>Pseudomonadati</taxon>
        <taxon>Pseudomonadota</taxon>
        <taxon>Betaproteobacteria</taxon>
        <taxon>Burkholderiales</taxon>
        <taxon>Oxalobacteraceae</taxon>
        <taxon>Telluria group</taxon>
        <taxon>Massilia</taxon>
    </lineage>
</organism>
<keyword evidence="8" id="KW-1185">Reference proteome</keyword>
<evidence type="ECO:0000256" key="4">
    <source>
        <dbReference type="ARBA" id="ARBA00015601"/>
    </source>
</evidence>
<dbReference type="PANTHER" id="PTHR23300">
    <property type="entry name" value="METHANETHIOL OXIDASE"/>
    <property type="match status" value="1"/>
</dbReference>
<comment type="catalytic activity">
    <reaction evidence="5">
        <text>methanethiol + O2 + H2O = hydrogen sulfide + formaldehyde + H2O2 + H(+)</text>
        <dbReference type="Rhea" id="RHEA:11812"/>
        <dbReference type="ChEBI" id="CHEBI:15377"/>
        <dbReference type="ChEBI" id="CHEBI:15378"/>
        <dbReference type="ChEBI" id="CHEBI:15379"/>
        <dbReference type="ChEBI" id="CHEBI:16007"/>
        <dbReference type="ChEBI" id="CHEBI:16240"/>
        <dbReference type="ChEBI" id="CHEBI:16842"/>
        <dbReference type="ChEBI" id="CHEBI:29919"/>
        <dbReference type="EC" id="1.8.3.4"/>
    </reaction>
</comment>
<protein>
    <recommendedName>
        <fullName evidence="4">Methanethiol oxidase</fullName>
        <ecNumber evidence="3">1.8.3.4</ecNumber>
    </recommendedName>
</protein>
<dbReference type="InterPro" id="IPR015943">
    <property type="entry name" value="WD40/YVTN_repeat-like_dom_sf"/>
</dbReference>
<evidence type="ECO:0000256" key="3">
    <source>
        <dbReference type="ARBA" id="ARBA00012510"/>
    </source>
</evidence>
<dbReference type="Pfam" id="PF05694">
    <property type="entry name" value="SBP56"/>
    <property type="match status" value="1"/>
</dbReference>
<accession>A0ABT2D6J8</accession>
<comment type="similarity">
    <text evidence="2">Belongs to the selenium-binding protein family.</text>
</comment>
<feature type="signal peptide" evidence="6">
    <location>
        <begin position="1"/>
        <end position="25"/>
    </location>
</feature>
<dbReference type="EC" id="1.8.3.4" evidence="3"/>
<evidence type="ECO:0000256" key="1">
    <source>
        <dbReference type="ARBA" id="ARBA00005177"/>
    </source>
</evidence>
<dbReference type="PANTHER" id="PTHR23300:SF0">
    <property type="entry name" value="METHANETHIOL OXIDASE"/>
    <property type="match status" value="1"/>
</dbReference>
<dbReference type="Proteomes" id="UP001206126">
    <property type="component" value="Unassembled WGS sequence"/>
</dbReference>
<keyword evidence="6" id="KW-0732">Signal</keyword>
<proteinExistence type="inferred from homology"/>
<evidence type="ECO:0000256" key="6">
    <source>
        <dbReference type="SAM" id="SignalP"/>
    </source>
</evidence>
<evidence type="ECO:0000313" key="8">
    <source>
        <dbReference type="Proteomes" id="UP001206126"/>
    </source>
</evidence>
<comment type="pathway">
    <text evidence="1">Organosulfur degradation.</text>
</comment>
<evidence type="ECO:0000256" key="5">
    <source>
        <dbReference type="ARBA" id="ARBA00047539"/>
    </source>
</evidence>
<name>A0ABT2D6J8_9BURK</name>
<evidence type="ECO:0000313" key="7">
    <source>
        <dbReference type="EMBL" id="MCS0806434.1"/>
    </source>
</evidence>
<evidence type="ECO:0000256" key="2">
    <source>
        <dbReference type="ARBA" id="ARBA00005606"/>
    </source>
</evidence>
<dbReference type="Gene3D" id="2.130.10.10">
    <property type="entry name" value="YVTN repeat-like/Quinoprotein amine dehydrogenase"/>
    <property type="match status" value="1"/>
</dbReference>
<sequence length="431" mass="47104">MRPTSRAALALMTFAVAASMHPARADETCNSPYLSNLIKGQEDYLYVWTLGVPGMGDGSDKLVTVDVNPRSKQFGKVIAQLPVGGRGEAHHAGFTDDRRFLWAGGLDDSKIHVFDIHTDPAKPKLVKTITDLPARSGYVGPHTFYALPGRMLVGALSNTKDHGGVTGMALYNNKGEYITKYPLPTSMGGDGYGYDIAINPAKNAMLTSSFTGHTNYMMDLGTLIKNKTAMGNFGNTMVLWNLKAMKPEKVFKVPGAPLEIRWSQHEGDGWAVTATALTSKLWLVKKDAQGQWQAREVATIGDPAKTPLPVDLSLSADGKGLWVNTFMDGTTHHFDLSNPEAPKEDYAKHTGSQVNMLSQSWDGKRLYVSSSLLANWDKKGADNEQFVKLYAWDGKELKEVFQLDFAKLGLGRPHHMKFGAAASQRVAAARE</sequence>
<reference evidence="7 8" key="1">
    <citation type="submission" date="2022-08" db="EMBL/GenBank/DDBJ databases">
        <title>Reclassification of Massilia species as members of the genera Telluria, Duganella, Pseudoduganella, Mokoshia gen. nov. and Zemynaea gen. nov. using orthogonal and non-orthogonal genome-based approaches.</title>
        <authorList>
            <person name="Bowman J.P."/>
        </authorList>
    </citation>
    <scope>NUCLEOTIDE SEQUENCE [LARGE SCALE GENOMIC DNA]</scope>
    <source>
        <strain evidence="7 8">JCM 31605</strain>
    </source>
</reference>
<comment type="caution">
    <text evidence="7">The sequence shown here is derived from an EMBL/GenBank/DDBJ whole genome shotgun (WGS) entry which is preliminary data.</text>
</comment>
<dbReference type="SUPFAM" id="SSF75011">
    <property type="entry name" value="3-carboxy-cis,cis-mucoante lactonizing enzyme"/>
    <property type="match status" value="1"/>
</dbReference>
<dbReference type="InterPro" id="IPR008826">
    <property type="entry name" value="Se-bd"/>
</dbReference>
<dbReference type="RefSeq" id="WP_258820225.1">
    <property type="nucleotide sequence ID" value="NZ_JANUHB010000001.1"/>
</dbReference>